<proteinExistence type="predicted"/>
<accession>A0A1B6NSB1</accession>
<dbReference type="EMBL" id="AYSL01001682">
    <property type="protein sequence ID" value="KTF05607.1"/>
    <property type="molecule type" value="Genomic_DNA"/>
</dbReference>
<evidence type="ECO:0000313" key="1">
    <source>
        <dbReference type="EMBL" id="KTF05607.1"/>
    </source>
</evidence>
<dbReference type="AlphaFoldDB" id="A0A1B6NSB1"/>
<gene>
    <name evidence="1" type="ORF">MGSAQ_002897</name>
</gene>
<protein>
    <submittedName>
        <fullName evidence="1">Uncharacterized protein</fullName>
    </submittedName>
</protein>
<feature type="non-terminal residue" evidence="1">
    <location>
        <position position="26"/>
    </location>
</feature>
<organism evidence="1">
    <name type="scientific">marine sediment metagenome</name>
    <dbReference type="NCBI Taxonomy" id="412755"/>
    <lineage>
        <taxon>unclassified sequences</taxon>
        <taxon>metagenomes</taxon>
        <taxon>ecological metagenomes</taxon>
    </lineage>
</organism>
<sequence>MTKLIIFNIESPKKQSLSVPWSNVQH</sequence>
<name>A0A1B6NSB1_9ZZZZ</name>
<reference evidence="1" key="1">
    <citation type="submission" date="2013-11" db="EMBL/GenBank/DDBJ databases">
        <title>Microbial diversity, functional groups and degradation webs in Northern and Southern Mediterranean and Red Sea marine crude oil polluted sites.</title>
        <authorList>
            <person name="Daffonchio D."/>
            <person name="Mapelli F."/>
            <person name="Ferrer M."/>
            <person name="Richter M."/>
            <person name="Cherif A."/>
            <person name="Malkawi H.I."/>
            <person name="Yakimov M.M."/>
            <person name="Abdel-Fattah Y.R."/>
            <person name="Blaghen M."/>
            <person name="Golyshin P.N."/>
            <person name="Kalogerakis N."/>
            <person name="Boon N."/>
            <person name="Magagnini M."/>
            <person name="Fava F."/>
        </authorList>
    </citation>
    <scope>NUCLEOTIDE SEQUENCE</scope>
</reference>
<comment type="caution">
    <text evidence="1">The sequence shown here is derived from an EMBL/GenBank/DDBJ whole genome shotgun (WGS) entry which is preliminary data.</text>
</comment>